<accession>A0ACC3D8G4</accession>
<protein>
    <submittedName>
        <fullName evidence="1">Uncharacterized protein</fullName>
    </submittedName>
</protein>
<sequence>ADFLAGQFFDIRLEIHAPVNGSEANGGEPDENFTFSVTAPGGEAVAAATYFNASEPELETWSFTYYEDLFARDARNITAVNVAAKAYRRVFLTTPGEYTFTLTYYNGETTTGTWTVRDMSEVRRTKNIILFIGDGMTTNMITAARLIGHKQINGKYQTQMAMDKFPVLGHQMTHSLDTFITDSANSATALYSGHKSNVNALGVYADSSRSPFDDPKVESIAELFHRITGGHVGIVSTAYLADATPAALTAHTRDRGEYGSVIESFIRGVQNYTWNEGWTGPDVLFGGGAENFYNSTLGGETYEDRDYFLEFANAGYQLVSDNDTLAAAANDQKTLGVFSTSNMAKWLDRNVYVDNLANITEAPDGSGEPAVNQPGLKEMTLKAIDILQTRSSADGDKGWFIMSEAASIDKMMHVLDYDRALGELLELDDTVKATVEKLQSLSIDKETLILVTADHGHGFDVAGSVDTQYLVAQDDDRDKRNAIGTYQNSGQSQYQLTGDLQYGEGVYFPHNWDPRYTLFQGVMANPDRRENYQVHTEGPREPAVNMSETSRADYYVNPEDAVGGFVINGTLPVTNDQGVHSLTDVPVFAMGPCQELFGGVYSAVDIFFGMAECFGLSRGGQEGGEGGNGGNGGNGNGNGGWGNGHDWSGSFPGGYGPPNKGGRKGRWMWVDEE</sequence>
<comment type="caution">
    <text evidence="1">The sequence shown here is derived from an EMBL/GenBank/DDBJ whole genome shotgun (WGS) entry which is preliminary data.</text>
</comment>
<gene>
    <name evidence="1" type="ORF">LTS18_001817</name>
</gene>
<organism evidence="1 2">
    <name type="scientific">Coniosporium uncinatum</name>
    <dbReference type="NCBI Taxonomy" id="93489"/>
    <lineage>
        <taxon>Eukaryota</taxon>
        <taxon>Fungi</taxon>
        <taxon>Dikarya</taxon>
        <taxon>Ascomycota</taxon>
        <taxon>Pezizomycotina</taxon>
        <taxon>Dothideomycetes</taxon>
        <taxon>Dothideomycetes incertae sedis</taxon>
        <taxon>Coniosporium</taxon>
    </lineage>
</organism>
<name>A0ACC3D8G4_9PEZI</name>
<evidence type="ECO:0000313" key="1">
    <source>
        <dbReference type="EMBL" id="KAK3063260.1"/>
    </source>
</evidence>
<keyword evidence="2" id="KW-1185">Reference proteome</keyword>
<feature type="non-terminal residue" evidence="1">
    <location>
        <position position="1"/>
    </location>
</feature>
<evidence type="ECO:0000313" key="2">
    <source>
        <dbReference type="Proteomes" id="UP001186974"/>
    </source>
</evidence>
<dbReference type="Proteomes" id="UP001186974">
    <property type="component" value="Unassembled WGS sequence"/>
</dbReference>
<reference evidence="1" key="1">
    <citation type="submission" date="2024-09" db="EMBL/GenBank/DDBJ databases">
        <title>Black Yeasts Isolated from many extreme environments.</title>
        <authorList>
            <person name="Coleine C."/>
            <person name="Stajich J.E."/>
            <person name="Selbmann L."/>
        </authorList>
    </citation>
    <scope>NUCLEOTIDE SEQUENCE</scope>
    <source>
        <strain evidence="1">CCFEE 5737</strain>
    </source>
</reference>
<dbReference type="EMBL" id="JAWDJW010006923">
    <property type="protein sequence ID" value="KAK3063260.1"/>
    <property type="molecule type" value="Genomic_DNA"/>
</dbReference>
<proteinExistence type="predicted"/>